<comment type="catalytic activity">
    <reaction evidence="1">
        <text>a 4-O-methyl-thymidine in DNA + L-cysteinyl-[protein] = a thymidine in DNA + S-methyl-L-cysteinyl-[protein]</text>
        <dbReference type="Rhea" id="RHEA:53428"/>
        <dbReference type="Rhea" id="RHEA-COMP:10131"/>
        <dbReference type="Rhea" id="RHEA-COMP:10132"/>
        <dbReference type="Rhea" id="RHEA-COMP:13555"/>
        <dbReference type="Rhea" id="RHEA-COMP:13556"/>
        <dbReference type="ChEBI" id="CHEBI:29950"/>
        <dbReference type="ChEBI" id="CHEBI:82612"/>
        <dbReference type="ChEBI" id="CHEBI:137386"/>
        <dbReference type="ChEBI" id="CHEBI:137387"/>
        <dbReference type="EC" id="2.1.1.63"/>
    </reaction>
</comment>
<sequence>MATQPLAIDYITGHCSLGGLLLGASELGICSILLGDDDESLLCDLQGRFTGANLQANPERLRSDMQQLLAFIERPRQSLKLSMPLNAVGTAFQQHVWEELQQVSNGKTISYSELAARIGKTKATRAVASACAANPLAIAVPCHRVLRSDGDISGYRWGVARKRELLRREAAFAEQS</sequence>
<dbReference type="PANTHER" id="PTHR10815:SF14">
    <property type="entry name" value="BIFUNCTIONAL TRANSCRIPTIONAL ACTIVATOR_DNA REPAIR ENZYME ADA"/>
    <property type="match status" value="1"/>
</dbReference>
<accession>A0A0F9TIQ6</accession>
<proteinExistence type="inferred from homology"/>
<evidence type="ECO:0000313" key="10">
    <source>
        <dbReference type="EMBL" id="KKN81155.1"/>
    </source>
</evidence>
<comment type="similarity">
    <text evidence="2">Belongs to the MGMT family.</text>
</comment>
<dbReference type="InterPro" id="IPR036631">
    <property type="entry name" value="MGMT_N_sf"/>
</dbReference>
<reference evidence="10" key="1">
    <citation type="journal article" date="2015" name="Nature">
        <title>Complex archaea that bridge the gap between prokaryotes and eukaryotes.</title>
        <authorList>
            <person name="Spang A."/>
            <person name="Saw J.H."/>
            <person name="Jorgensen S.L."/>
            <person name="Zaremba-Niedzwiedzka K."/>
            <person name="Martijn J."/>
            <person name="Lind A.E."/>
            <person name="van Eijk R."/>
            <person name="Schleper C."/>
            <person name="Guy L."/>
            <person name="Ettema T.J."/>
        </authorList>
    </citation>
    <scope>NUCLEOTIDE SEQUENCE</scope>
</reference>
<dbReference type="EMBL" id="LAZR01000219">
    <property type="protein sequence ID" value="KKN81155.1"/>
    <property type="molecule type" value="Genomic_DNA"/>
</dbReference>
<dbReference type="Gene3D" id="3.30.160.70">
    <property type="entry name" value="Methylated DNA-protein cysteine methyltransferase domain"/>
    <property type="match status" value="1"/>
</dbReference>
<feature type="domain" description="Methylated-DNA-[protein]-cysteine S-methyltransferase DNA binding" evidence="9">
    <location>
        <begin position="91"/>
        <end position="170"/>
    </location>
</feature>
<keyword evidence="7" id="KW-0234">DNA repair</keyword>
<dbReference type="PANTHER" id="PTHR10815">
    <property type="entry name" value="METHYLATED-DNA--PROTEIN-CYSTEINE METHYLTRANSFERASE"/>
    <property type="match status" value="1"/>
</dbReference>
<gene>
    <name evidence="10" type="ORF">LCGC14_0322190</name>
</gene>
<comment type="caution">
    <text evidence="10">The sequence shown here is derived from an EMBL/GenBank/DDBJ whole genome shotgun (WGS) entry which is preliminary data.</text>
</comment>
<evidence type="ECO:0000256" key="4">
    <source>
        <dbReference type="ARBA" id="ARBA00022603"/>
    </source>
</evidence>
<dbReference type="PROSITE" id="PS00374">
    <property type="entry name" value="MGMT"/>
    <property type="match status" value="1"/>
</dbReference>
<evidence type="ECO:0000256" key="3">
    <source>
        <dbReference type="ARBA" id="ARBA00011918"/>
    </source>
</evidence>
<dbReference type="InterPro" id="IPR036388">
    <property type="entry name" value="WH-like_DNA-bd_sf"/>
</dbReference>
<evidence type="ECO:0000259" key="9">
    <source>
        <dbReference type="Pfam" id="PF01035"/>
    </source>
</evidence>
<dbReference type="EC" id="2.1.1.63" evidence="3"/>
<evidence type="ECO:0000256" key="5">
    <source>
        <dbReference type="ARBA" id="ARBA00022679"/>
    </source>
</evidence>
<evidence type="ECO:0000256" key="2">
    <source>
        <dbReference type="ARBA" id="ARBA00008711"/>
    </source>
</evidence>
<evidence type="ECO:0000256" key="6">
    <source>
        <dbReference type="ARBA" id="ARBA00022763"/>
    </source>
</evidence>
<dbReference type="CDD" id="cd06445">
    <property type="entry name" value="ATase"/>
    <property type="match status" value="1"/>
</dbReference>
<evidence type="ECO:0000256" key="7">
    <source>
        <dbReference type="ARBA" id="ARBA00023204"/>
    </source>
</evidence>
<dbReference type="SUPFAM" id="SSF46767">
    <property type="entry name" value="Methylated DNA-protein cysteine methyltransferase, C-terminal domain"/>
    <property type="match status" value="1"/>
</dbReference>
<evidence type="ECO:0000256" key="8">
    <source>
        <dbReference type="ARBA" id="ARBA00049348"/>
    </source>
</evidence>
<evidence type="ECO:0000256" key="1">
    <source>
        <dbReference type="ARBA" id="ARBA00001286"/>
    </source>
</evidence>
<dbReference type="GO" id="GO:0003908">
    <property type="term" value="F:methylated-DNA-[protein]-cysteine S-methyltransferase activity"/>
    <property type="evidence" value="ECO:0007669"/>
    <property type="project" value="UniProtKB-EC"/>
</dbReference>
<keyword evidence="5" id="KW-0808">Transferase</keyword>
<dbReference type="FunFam" id="1.10.10.10:FF:000214">
    <property type="entry name" value="Methylated-DNA--protein-cysteine methyltransferase"/>
    <property type="match status" value="1"/>
</dbReference>
<dbReference type="Gene3D" id="1.10.10.10">
    <property type="entry name" value="Winged helix-like DNA-binding domain superfamily/Winged helix DNA-binding domain"/>
    <property type="match status" value="1"/>
</dbReference>
<organism evidence="10">
    <name type="scientific">marine sediment metagenome</name>
    <dbReference type="NCBI Taxonomy" id="412755"/>
    <lineage>
        <taxon>unclassified sequences</taxon>
        <taxon>metagenomes</taxon>
        <taxon>ecological metagenomes</taxon>
    </lineage>
</organism>
<dbReference type="NCBIfam" id="TIGR00589">
    <property type="entry name" value="ogt"/>
    <property type="match status" value="1"/>
</dbReference>
<dbReference type="AlphaFoldDB" id="A0A0F9TIQ6"/>
<dbReference type="SUPFAM" id="SSF53155">
    <property type="entry name" value="Methylated DNA-protein cysteine methyltransferase domain"/>
    <property type="match status" value="1"/>
</dbReference>
<dbReference type="GO" id="GO:0006281">
    <property type="term" value="P:DNA repair"/>
    <property type="evidence" value="ECO:0007669"/>
    <property type="project" value="UniProtKB-KW"/>
</dbReference>
<keyword evidence="6" id="KW-0227">DNA damage</keyword>
<dbReference type="InterPro" id="IPR014048">
    <property type="entry name" value="MethylDNA_cys_MeTrfase_DNA-bd"/>
</dbReference>
<dbReference type="InterPro" id="IPR001497">
    <property type="entry name" value="MethylDNA_cys_MeTrfase_AS"/>
</dbReference>
<dbReference type="InterPro" id="IPR036217">
    <property type="entry name" value="MethylDNA_cys_MeTrfase_DNAb"/>
</dbReference>
<dbReference type="Pfam" id="PF01035">
    <property type="entry name" value="DNA_binding_1"/>
    <property type="match status" value="1"/>
</dbReference>
<protein>
    <recommendedName>
        <fullName evidence="3">methylated-DNA--[protein]-cysteine S-methyltransferase</fullName>
        <ecNumber evidence="3">2.1.1.63</ecNumber>
    </recommendedName>
</protein>
<dbReference type="GO" id="GO:0032259">
    <property type="term" value="P:methylation"/>
    <property type="evidence" value="ECO:0007669"/>
    <property type="project" value="UniProtKB-KW"/>
</dbReference>
<comment type="catalytic activity">
    <reaction evidence="8">
        <text>a 6-O-methyl-2'-deoxyguanosine in DNA + L-cysteinyl-[protein] = S-methyl-L-cysteinyl-[protein] + a 2'-deoxyguanosine in DNA</text>
        <dbReference type="Rhea" id="RHEA:24000"/>
        <dbReference type="Rhea" id="RHEA-COMP:10131"/>
        <dbReference type="Rhea" id="RHEA-COMP:10132"/>
        <dbReference type="Rhea" id="RHEA-COMP:11367"/>
        <dbReference type="Rhea" id="RHEA-COMP:11368"/>
        <dbReference type="ChEBI" id="CHEBI:29950"/>
        <dbReference type="ChEBI" id="CHEBI:82612"/>
        <dbReference type="ChEBI" id="CHEBI:85445"/>
        <dbReference type="ChEBI" id="CHEBI:85448"/>
        <dbReference type="EC" id="2.1.1.63"/>
    </reaction>
</comment>
<name>A0A0F9TIQ6_9ZZZZ</name>
<keyword evidence="4" id="KW-0489">Methyltransferase</keyword>